<keyword evidence="1" id="KW-0472">Membrane</keyword>
<accession>A0A8J3IJR7</accession>
<comment type="caution">
    <text evidence="2">The sequence shown here is derived from an EMBL/GenBank/DDBJ whole genome shotgun (WGS) entry which is preliminary data.</text>
</comment>
<keyword evidence="3" id="KW-1185">Reference proteome</keyword>
<organism evidence="2 3">
    <name type="scientific">Reticulibacter mediterranei</name>
    <dbReference type="NCBI Taxonomy" id="2778369"/>
    <lineage>
        <taxon>Bacteria</taxon>
        <taxon>Bacillati</taxon>
        <taxon>Chloroflexota</taxon>
        <taxon>Ktedonobacteria</taxon>
        <taxon>Ktedonobacterales</taxon>
        <taxon>Reticulibacteraceae</taxon>
        <taxon>Reticulibacter</taxon>
    </lineage>
</organism>
<sequence length="233" mass="25720">MMIPVISGWFQLVLWLAAAVGVALLLSSIVGLTRGHTVRFIDEHGRHVHLRRRQLGAKRVSGGVLLLIVALALLWVTSMAQSYLGLTADIPVAQVRATQIEGMPHMMSLELTQLDSSGHELSHKTYLVKGDRWLLQGNIMKFAPWMNMLGIHSGYKLTRLSGQYDDPNMDSNEKHTVVVLNGGDDDFFKRTYKAAWSSPFVDAAYGNAAIAPADGLPYNIFVSQTGFYPKPAK</sequence>
<feature type="transmembrane region" description="Helical" evidence="1">
    <location>
        <begin position="12"/>
        <end position="32"/>
    </location>
</feature>
<name>A0A8J3IJR7_9CHLR</name>
<evidence type="ECO:0000313" key="2">
    <source>
        <dbReference type="EMBL" id="GHO96839.1"/>
    </source>
</evidence>
<evidence type="ECO:0000313" key="3">
    <source>
        <dbReference type="Proteomes" id="UP000597444"/>
    </source>
</evidence>
<keyword evidence="1" id="KW-1133">Transmembrane helix</keyword>
<reference evidence="2" key="1">
    <citation type="submission" date="2020-10" db="EMBL/GenBank/DDBJ databases">
        <title>Taxonomic study of unclassified bacteria belonging to the class Ktedonobacteria.</title>
        <authorList>
            <person name="Yabe S."/>
            <person name="Wang C.M."/>
            <person name="Zheng Y."/>
            <person name="Sakai Y."/>
            <person name="Cavaletti L."/>
            <person name="Monciardini P."/>
            <person name="Donadio S."/>
        </authorList>
    </citation>
    <scope>NUCLEOTIDE SEQUENCE</scope>
    <source>
        <strain evidence="2">ID150040</strain>
    </source>
</reference>
<proteinExistence type="predicted"/>
<keyword evidence="1" id="KW-0812">Transmembrane</keyword>
<protein>
    <submittedName>
        <fullName evidence="2">Uncharacterized protein</fullName>
    </submittedName>
</protein>
<dbReference type="EMBL" id="BNJK01000001">
    <property type="protein sequence ID" value="GHO96839.1"/>
    <property type="molecule type" value="Genomic_DNA"/>
</dbReference>
<evidence type="ECO:0000256" key="1">
    <source>
        <dbReference type="SAM" id="Phobius"/>
    </source>
</evidence>
<dbReference type="Proteomes" id="UP000597444">
    <property type="component" value="Unassembled WGS sequence"/>
</dbReference>
<gene>
    <name evidence="2" type="ORF">KSF_068870</name>
</gene>
<feature type="transmembrane region" description="Helical" evidence="1">
    <location>
        <begin position="60"/>
        <end position="84"/>
    </location>
</feature>
<dbReference type="AlphaFoldDB" id="A0A8J3IJR7"/>
<dbReference type="RefSeq" id="WP_220207432.1">
    <property type="nucleotide sequence ID" value="NZ_BNJK01000001.1"/>
</dbReference>